<evidence type="ECO:0000259" key="2">
    <source>
        <dbReference type="Pfam" id="PF12776"/>
    </source>
</evidence>
<evidence type="ECO:0000313" key="4">
    <source>
        <dbReference type="Proteomes" id="UP000824120"/>
    </source>
</evidence>
<dbReference type="Pfam" id="PF12776">
    <property type="entry name" value="Myb_DNA-bind_3"/>
    <property type="match status" value="1"/>
</dbReference>
<dbReference type="AlphaFoldDB" id="A0A9J5W8X5"/>
<feature type="domain" description="Myb/SANT-like" evidence="2">
    <location>
        <begin position="1"/>
        <end position="43"/>
    </location>
</feature>
<organism evidence="3 4">
    <name type="scientific">Solanum commersonii</name>
    <name type="common">Commerson's wild potato</name>
    <name type="synonym">Commerson's nightshade</name>
    <dbReference type="NCBI Taxonomy" id="4109"/>
    <lineage>
        <taxon>Eukaryota</taxon>
        <taxon>Viridiplantae</taxon>
        <taxon>Streptophyta</taxon>
        <taxon>Embryophyta</taxon>
        <taxon>Tracheophyta</taxon>
        <taxon>Spermatophyta</taxon>
        <taxon>Magnoliopsida</taxon>
        <taxon>eudicotyledons</taxon>
        <taxon>Gunneridae</taxon>
        <taxon>Pentapetalae</taxon>
        <taxon>asterids</taxon>
        <taxon>lamiids</taxon>
        <taxon>Solanales</taxon>
        <taxon>Solanaceae</taxon>
        <taxon>Solanoideae</taxon>
        <taxon>Solaneae</taxon>
        <taxon>Solanum</taxon>
    </lineage>
</organism>
<comment type="caution">
    <text evidence="3">The sequence shown here is derived from an EMBL/GenBank/DDBJ whole genome shotgun (WGS) entry which is preliminary data.</text>
</comment>
<feature type="non-terminal residue" evidence="3">
    <location>
        <position position="1"/>
    </location>
</feature>
<dbReference type="Proteomes" id="UP000824120">
    <property type="component" value="Chromosome 12"/>
</dbReference>
<dbReference type="PANTHER" id="PTHR46929:SF31">
    <property type="entry name" value="MYB_SANT-LIKE DOMAIN-CONTAINING PROTEIN"/>
    <property type="match status" value="1"/>
</dbReference>
<dbReference type="InterPro" id="IPR024752">
    <property type="entry name" value="Myb/SANT-like_dom"/>
</dbReference>
<name>A0A9J5W8X5_SOLCO</name>
<accession>A0A9J5W8X5</accession>
<evidence type="ECO:0000256" key="1">
    <source>
        <dbReference type="SAM" id="MobiDB-lite"/>
    </source>
</evidence>
<proteinExistence type="predicted"/>
<feature type="region of interest" description="Disordered" evidence="1">
    <location>
        <begin position="130"/>
        <end position="159"/>
    </location>
</feature>
<dbReference type="OrthoDB" id="1937691at2759"/>
<dbReference type="PANTHER" id="PTHR46929">
    <property type="entry name" value="EXPRESSED PROTEIN"/>
    <property type="match status" value="1"/>
</dbReference>
<reference evidence="3 4" key="1">
    <citation type="submission" date="2020-09" db="EMBL/GenBank/DDBJ databases">
        <title>De no assembly of potato wild relative species, Solanum commersonii.</title>
        <authorList>
            <person name="Cho K."/>
        </authorList>
    </citation>
    <scope>NUCLEOTIDE SEQUENCE [LARGE SCALE GENOMIC DNA]</scope>
    <source>
        <strain evidence="3">LZ3.2</strain>
        <tissue evidence="3">Leaf</tissue>
    </source>
</reference>
<evidence type="ECO:0000313" key="3">
    <source>
        <dbReference type="EMBL" id="KAG5572115.1"/>
    </source>
</evidence>
<keyword evidence="4" id="KW-1185">Reference proteome</keyword>
<dbReference type="EMBL" id="JACXVP010000012">
    <property type="protein sequence ID" value="KAG5572115.1"/>
    <property type="molecule type" value="Genomic_DNA"/>
</dbReference>
<gene>
    <name evidence="3" type="ORF">H5410_061881</name>
</gene>
<sequence length="212" mass="24588">MKNRMMTLKKIYATMKRMSQHSGFGWNEETRKVDVEDDVWEQYLAVHPKNSKYRMKTLPNHNTLALFFGDTVADGRNGCEINDVEDFQSEFTDDDIAAEKVTTPAPNDTQFVDQDDGYFVQNMNFTSPEITQSSNQEKRAGKRHLVEQPTLTSHPKRIKNSIGNNLAKSVDRWTAIAEEQIRLQHEPKNTSAEKLMPLIWKLDFDDEWTMQT</sequence>
<protein>
    <recommendedName>
        <fullName evidence="2">Myb/SANT-like domain-containing protein</fullName>
    </recommendedName>
</protein>